<dbReference type="AlphaFoldDB" id="D6ST97"/>
<sequence length="311" mass="34697">MADYLFGPVMSSRLGRSLGIDLLGDRICSFDCLYCESGPTTQKTIVRREYADSGIILAELEKWLNDNQGDKPDHITLGGEGEPCLNLQLGKIIRDIKKIEPDIPLAVLTNSSLLGDPQVRKELRNADVVLPSLDTLVQEEFIRLNRPCAGLDIQEIARGLEAFCKEFSGRVLLEILLVPGINDSRENMEKITVFLKNLDHERVDLSVMSRPGAHMQLKTPDHETLHRWQKALHTPLTGAETGTGPGTRGRAASVSTIMDSIRRRPQTLEQLCSALGTAPEETSAMLDELVQEQKVRALGHRKEKFYTLKEF</sequence>
<dbReference type="GO" id="GO:0046872">
    <property type="term" value="F:metal ion binding"/>
    <property type="evidence" value="ECO:0007669"/>
    <property type="project" value="UniProtKB-KW"/>
</dbReference>
<gene>
    <name evidence="8" type="ORF">Dthio_PD1252</name>
</gene>
<proteinExistence type="predicted"/>
<dbReference type="Pfam" id="PF04055">
    <property type="entry name" value="Radical_SAM"/>
    <property type="match status" value="1"/>
</dbReference>
<evidence type="ECO:0000256" key="4">
    <source>
        <dbReference type="ARBA" id="ARBA00022723"/>
    </source>
</evidence>
<dbReference type="InterPro" id="IPR007197">
    <property type="entry name" value="rSAM"/>
</dbReference>
<dbReference type="RefSeq" id="WP_008871262.1">
    <property type="nucleotide sequence ID" value="NZ_ACJN02000003.1"/>
</dbReference>
<protein>
    <submittedName>
        <fullName evidence="8">Radical SAM domain protein</fullName>
    </submittedName>
</protein>
<keyword evidence="6" id="KW-0411">Iron-sulfur</keyword>
<keyword evidence="9" id="KW-1185">Reference proteome</keyword>
<evidence type="ECO:0000256" key="2">
    <source>
        <dbReference type="ARBA" id="ARBA00022485"/>
    </source>
</evidence>
<dbReference type="SFLD" id="SFLDG01083">
    <property type="entry name" value="Uncharacterised_Radical_SAM_Su"/>
    <property type="match status" value="1"/>
</dbReference>
<evidence type="ECO:0000256" key="5">
    <source>
        <dbReference type="ARBA" id="ARBA00023004"/>
    </source>
</evidence>
<dbReference type="InterPro" id="IPR058240">
    <property type="entry name" value="rSAM_sf"/>
</dbReference>
<dbReference type="GO" id="GO:0003824">
    <property type="term" value="F:catalytic activity"/>
    <property type="evidence" value="ECO:0007669"/>
    <property type="project" value="InterPro"/>
</dbReference>
<dbReference type="PANTHER" id="PTHR43787">
    <property type="entry name" value="FEMO COFACTOR BIOSYNTHESIS PROTEIN NIFB-RELATED"/>
    <property type="match status" value="1"/>
</dbReference>
<keyword evidence="2" id="KW-0004">4Fe-4S</keyword>
<keyword evidence="4" id="KW-0479">Metal-binding</keyword>
<dbReference type="Gene3D" id="3.20.20.70">
    <property type="entry name" value="Aldolase class I"/>
    <property type="match status" value="1"/>
</dbReference>
<dbReference type="CDD" id="cd01335">
    <property type="entry name" value="Radical_SAM"/>
    <property type="match status" value="1"/>
</dbReference>
<dbReference type="Proteomes" id="UP000005496">
    <property type="component" value="Unassembled WGS sequence"/>
</dbReference>
<comment type="cofactor">
    <cofactor evidence="1">
        <name>[4Fe-4S] cluster</name>
        <dbReference type="ChEBI" id="CHEBI:49883"/>
    </cofactor>
</comment>
<dbReference type="PANTHER" id="PTHR43787:SF11">
    <property type="entry name" value="UPF0026 PROTEIN SLR1464"/>
    <property type="match status" value="1"/>
</dbReference>
<dbReference type="EMBL" id="ACJN02000003">
    <property type="protein sequence ID" value="EFI33913.1"/>
    <property type="molecule type" value="Genomic_DNA"/>
</dbReference>
<dbReference type="eggNOG" id="COG0731">
    <property type="taxonomic scope" value="Bacteria"/>
</dbReference>
<dbReference type="InterPro" id="IPR040084">
    <property type="entry name" value="GTPase_Obg"/>
</dbReference>
<reference evidence="8" key="1">
    <citation type="submission" date="2010-05" db="EMBL/GenBank/DDBJ databases">
        <title>The draft genome of Desulfonatronospira thiodismutans ASO3-1.</title>
        <authorList>
            <consortium name="US DOE Joint Genome Institute (JGI-PGF)"/>
            <person name="Lucas S."/>
            <person name="Copeland A."/>
            <person name="Lapidus A."/>
            <person name="Cheng J.-F."/>
            <person name="Bruce D."/>
            <person name="Goodwin L."/>
            <person name="Pitluck S."/>
            <person name="Chertkov O."/>
            <person name="Brettin T."/>
            <person name="Detter J.C."/>
            <person name="Han C."/>
            <person name="Land M.L."/>
            <person name="Hauser L."/>
            <person name="Kyrpides N."/>
            <person name="Mikhailova N."/>
            <person name="Muyzer G."/>
            <person name="Woyke T."/>
        </authorList>
    </citation>
    <scope>NUCLEOTIDE SEQUENCE [LARGE SCALE GENOMIC DNA]</scope>
    <source>
        <strain evidence="8">ASO3-1</strain>
    </source>
</reference>
<feature type="domain" description="Radical SAM core" evidence="7">
    <location>
        <begin position="10"/>
        <end position="241"/>
    </location>
</feature>
<dbReference type="SUPFAM" id="SSF102114">
    <property type="entry name" value="Radical SAM enzymes"/>
    <property type="match status" value="1"/>
</dbReference>
<comment type="caution">
    <text evidence="8">The sequence shown here is derived from an EMBL/GenBank/DDBJ whole genome shotgun (WGS) entry which is preliminary data.</text>
</comment>
<evidence type="ECO:0000256" key="1">
    <source>
        <dbReference type="ARBA" id="ARBA00001966"/>
    </source>
</evidence>
<dbReference type="InterPro" id="IPR013785">
    <property type="entry name" value="Aldolase_TIM"/>
</dbReference>
<evidence type="ECO:0000313" key="9">
    <source>
        <dbReference type="Proteomes" id="UP000005496"/>
    </source>
</evidence>
<evidence type="ECO:0000259" key="7">
    <source>
        <dbReference type="PROSITE" id="PS51918"/>
    </source>
</evidence>
<dbReference type="SFLD" id="SFLDS00029">
    <property type="entry name" value="Radical_SAM"/>
    <property type="match status" value="1"/>
</dbReference>
<keyword evidence="5" id="KW-0408">Iron</keyword>
<name>D6ST97_9BACT</name>
<keyword evidence="3" id="KW-0949">S-adenosyl-L-methionine</keyword>
<evidence type="ECO:0000256" key="6">
    <source>
        <dbReference type="ARBA" id="ARBA00023014"/>
    </source>
</evidence>
<dbReference type="OrthoDB" id="9800840at2"/>
<accession>D6ST97</accession>
<dbReference type="GO" id="GO:0051539">
    <property type="term" value="F:4 iron, 4 sulfur cluster binding"/>
    <property type="evidence" value="ECO:0007669"/>
    <property type="project" value="UniProtKB-KW"/>
</dbReference>
<evidence type="ECO:0000256" key="3">
    <source>
        <dbReference type="ARBA" id="ARBA00022691"/>
    </source>
</evidence>
<organism evidence="8 9">
    <name type="scientific">Desulfonatronospira thiodismutans ASO3-1</name>
    <dbReference type="NCBI Taxonomy" id="555779"/>
    <lineage>
        <taxon>Bacteria</taxon>
        <taxon>Pseudomonadati</taxon>
        <taxon>Thermodesulfobacteriota</taxon>
        <taxon>Desulfovibrionia</taxon>
        <taxon>Desulfovibrionales</taxon>
        <taxon>Desulfonatronovibrionaceae</taxon>
        <taxon>Desulfonatronospira</taxon>
    </lineage>
</organism>
<evidence type="ECO:0000313" key="8">
    <source>
        <dbReference type="EMBL" id="EFI33913.1"/>
    </source>
</evidence>
<dbReference type="PROSITE" id="PS51918">
    <property type="entry name" value="RADICAL_SAM"/>
    <property type="match status" value="1"/>
</dbReference>